<keyword evidence="16" id="KW-1185">Reference proteome</keyword>
<dbReference type="SUPFAM" id="SSF57783">
    <property type="entry name" value="Zinc beta-ribbon"/>
    <property type="match status" value="1"/>
</dbReference>
<dbReference type="Gene3D" id="1.10.472.10">
    <property type="entry name" value="Cyclin-like"/>
    <property type="match status" value="2"/>
</dbReference>
<evidence type="ECO:0000256" key="5">
    <source>
        <dbReference type="ARBA" id="ARBA00022771"/>
    </source>
</evidence>
<dbReference type="CDD" id="cd20554">
    <property type="entry name" value="CYCLIN_TFIIIB90_rpt2"/>
    <property type="match status" value="1"/>
</dbReference>
<organism evidence="15 16">
    <name type="scientific">Papiliotrema laurentii</name>
    <name type="common">Cryptococcus laurentii</name>
    <dbReference type="NCBI Taxonomy" id="5418"/>
    <lineage>
        <taxon>Eukaryota</taxon>
        <taxon>Fungi</taxon>
        <taxon>Dikarya</taxon>
        <taxon>Basidiomycota</taxon>
        <taxon>Agaricomycotina</taxon>
        <taxon>Tremellomycetes</taxon>
        <taxon>Tremellales</taxon>
        <taxon>Rhynchogastremaceae</taxon>
        <taxon>Papiliotrema</taxon>
    </lineage>
</organism>
<dbReference type="AlphaFoldDB" id="A0AAD9CV19"/>
<dbReference type="InterPro" id="IPR013763">
    <property type="entry name" value="Cyclin-like_dom"/>
</dbReference>
<dbReference type="Gene3D" id="1.20.5.650">
    <property type="entry name" value="Single helix bin"/>
    <property type="match status" value="1"/>
</dbReference>
<evidence type="ECO:0000256" key="6">
    <source>
        <dbReference type="ARBA" id="ARBA00022833"/>
    </source>
</evidence>
<evidence type="ECO:0000313" key="15">
    <source>
        <dbReference type="EMBL" id="KAK1922579.1"/>
    </source>
</evidence>
<comment type="caution">
    <text evidence="15">The sequence shown here is derived from an EMBL/GenBank/DDBJ whole genome shotgun (WGS) entry which is preliminary data.</text>
</comment>
<keyword evidence="9" id="KW-0804">Transcription</keyword>
<evidence type="ECO:0000259" key="14">
    <source>
        <dbReference type="PROSITE" id="PS51134"/>
    </source>
</evidence>
<feature type="region of interest" description="Disordered" evidence="13">
    <location>
        <begin position="310"/>
        <end position="355"/>
    </location>
</feature>
<dbReference type="InterPro" id="IPR013150">
    <property type="entry name" value="TFIIB_cyclin"/>
</dbReference>
<feature type="compositionally biased region" description="Basic residues" evidence="13">
    <location>
        <begin position="329"/>
        <end position="339"/>
    </location>
</feature>
<evidence type="ECO:0000256" key="10">
    <source>
        <dbReference type="ARBA" id="ARBA00023242"/>
    </source>
</evidence>
<evidence type="ECO:0000256" key="1">
    <source>
        <dbReference type="ARBA" id="ARBA00004123"/>
    </source>
</evidence>
<dbReference type="InterPro" id="IPR011665">
    <property type="entry name" value="BRF1_TBP-bd_dom"/>
</dbReference>
<accession>A0AAD9CV19</accession>
<comment type="subcellular location">
    <subcellularLocation>
        <location evidence="1">Nucleus</location>
    </subcellularLocation>
</comment>
<dbReference type="FunFam" id="1.10.472.10:FF:000002">
    <property type="entry name" value="Transcription factor IIIB 90 kDa subunit"/>
    <property type="match status" value="1"/>
</dbReference>
<sequence length="678" mass="76723">MPKRCFNCNSTNLETDYSLGQVTCKSCFAIVEENILVSEVGFAEGAGGRVHVQGTFVSHFSTGLNNGGAEASAEKIKEQGRSRIRTIADNMAIDDSIWHKASRFFNLAVDAKFNKGRRTEYVVASCLYLACRYGSADKMLIDFSEKLTINVFELGSTYLKLRSALHLKDPIPEVDPAIYNIRFAHRLDFGTQKARQVAADATRLVRRFKADWMTQGRRPAGIAGACLVVAARMSGFLRTPEEVAQVVKVSPTTIKRRLMEFARTHVATRTVAEWRTLTDKELEVGEEAEPPIVRENRMKEQEQVEAVRIERLRDQGAELDEDDEDSGRSGKKKQKKGRKGAALDSDGGRGSGEVSAVHNADGAIQAVAGELVDEDVDEDEEEEDDNLAEMEQGDFIGELNQARDDPEAVAREVAAASKAFKRQARALKNDDLQEDDLAEFDGLSDVEDDDEGEEVGEEEDVDHFDQWDDKEATYRWLGTKYFQDEIDTFKLKDDELFKRVDGWVSGRDPIDIYNEIRCVDRARKERERYAKEERQSEFPDIDDEELEGYYVMAEEDIHARTRAWLSHNGRWLEEEQERIAKRVAYNKEHNIDPNQPRQKKRKRAPAHRGPYNSAREAIDTFANQKKFSARLNYAVLDKLGGFNDGKGDGYDAYAGLEAFGDEKEDVNEKFDADDPANW</sequence>
<keyword evidence="5 12" id="KW-0863">Zinc-finger</keyword>
<dbReference type="Pfam" id="PF00382">
    <property type="entry name" value="TFIIB"/>
    <property type="match status" value="2"/>
</dbReference>
<evidence type="ECO:0000256" key="8">
    <source>
        <dbReference type="ARBA" id="ARBA00023159"/>
    </source>
</evidence>
<dbReference type="GO" id="GO:0097550">
    <property type="term" value="C:transcription preinitiation complex"/>
    <property type="evidence" value="ECO:0007669"/>
    <property type="project" value="TreeGrafter"/>
</dbReference>
<dbReference type="GO" id="GO:0008270">
    <property type="term" value="F:zinc ion binding"/>
    <property type="evidence" value="ECO:0007669"/>
    <property type="project" value="UniProtKB-KW"/>
</dbReference>
<dbReference type="GO" id="GO:0017025">
    <property type="term" value="F:TBP-class protein binding"/>
    <property type="evidence" value="ECO:0007669"/>
    <property type="project" value="InterPro"/>
</dbReference>
<keyword evidence="7" id="KW-0805">Transcription regulation</keyword>
<dbReference type="Pfam" id="PF08271">
    <property type="entry name" value="Zn_Ribbon_TF"/>
    <property type="match status" value="1"/>
</dbReference>
<evidence type="ECO:0000256" key="12">
    <source>
        <dbReference type="PROSITE-ProRule" id="PRU00469"/>
    </source>
</evidence>
<dbReference type="SUPFAM" id="SSF47954">
    <property type="entry name" value="Cyclin-like"/>
    <property type="match status" value="2"/>
</dbReference>
<evidence type="ECO:0000256" key="13">
    <source>
        <dbReference type="SAM" id="MobiDB-lite"/>
    </source>
</evidence>
<dbReference type="GO" id="GO:0005634">
    <property type="term" value="C:nucleus"/>
    <property type="evidence" value="ECO:0007669"/>
    <property type="project" value="UniProtKB-SubCell"/>
</dbReference>
<keyword evidence="3" id="KW-0479">Metal-binding</keyword>
<dbReference type="PANTHER" id="PTHR11618">
    <property type="entry name" value="TRANSCRIPTION INITIATION FACTOR IIB-RELATED"/>
    <property type="match status" value="1"/>
</dbReference>
<reference evidence="15" key="1">
    <citation type="submission" date="2023-02" db="EMBL/GenBank/DDBJ databases">
        <title>Identification and recombinant expression of a fungal hydrolase from Papiliotrema laurentii that hydrolyzes apple cutin and clears colloidal polyester polyurethane.</title>
        <authorList>
            <consortium name="DOE Joint Genome Institute"/>
            <person name="Roman V.A."/>
            <person name="Bojanowski C."/>
            <person name="Crable B.R."/>
            <person name="Wagner D.N."/>
            <person name="Hung C.S."/>
            <person name="Nadeau L.J."/>
            <person name="Schratz L."/>
            <person name="Haridas S."/>
            <person name="Pangilinan J."/>
            <person name="Lipzen A."/>
            <person name="Na H."/>
            <person name="Yan M."/>
            <person name="Ng V."/>
            <person name="Grigoriev I.V."/>
            <person name="Spatafora J.W."/>
            <person name="Barlow D."/>
            <person name="Biffinger J."/>
            <person name="Kelley-Loughnane N."/>
            <person name="Varaljay V.A."/>
            <person name="Crookes-Goodson W.J."/>
        </authorList>
    </citation>
    <scope>NUCLEOTIDE SEQUENCE</scope>
    <source>
        <strain evidence="15">5307AH</strain>
    </source>
</reference>
<feature type="region of interest" description="Disordered" evidence="13">
    <location>
        <begin position="583"/>
        <end position="615"/>
    </location>
</feature>
<gene>
    <name evidence="15" type="ORF">DB88DRAFT_495606</name>
</gene>
<dbReference type="FunFam" id="1.10.472.10:FF:000007">
    <property type="entry name" value="Transcription factor IIIB 90 kDa subunit"/>
    <property type="match status" value="1"/>
</dbReference>
<feature type="compositionally biased region" description="Basic residues" evidence="13">
    <location>
        <begin position="597"/>
        <end position="606"/>
    </location>
</feature>
<dbReference type="Gene3D" id="2.20.25.10">
    <property type="match status" value="1"/>
</dbReference>
<dbReference type="SMART" id="SM00385">
    <property type="entry name" value="CYCLIN"/>
    <property type="match status" value="2"/>
</dbReference>
<dbReference type="InterPro" id="IPR013137">
    <property type="entry name" value="Znf_TFIIB"/>
</dbReference>
<dbReference type="Pfam" id="PF07741">
    <property type="entry name" value="BRF1"/>
    <property type="match status" value="1"/>
</dbReference>
<keyword evidence="10" id="KW-0539">Nucleus</keyword>
<dbReference type="Proteomes" id="UP001182556">
    <property type="component" value="Unassembled WGS sequence"/>
</dbReference>
<dbReference type="GO" id="GO:0070897">
    <property type="term" value="P:transcription preinitiation complex assembly"/>
    <property type="evidence" value="ECO:0007669"/>
    <property type="project" value="InterPro"/>
</dbReference>
<evidence type="ECO:0000256" key="9">
    <source>
        <dbReference type="ARBA" id="ARBA00023163"/>
    </source>
</evidence>
<dbReference type="GO" id="GO:0000995">
    <property type="term" value="F:RNA polymerase III general transcription initiation factor activity"/>
    <property type="evidence" value="ECO:0007669"/>
    <property type="project" value="TreeGrafter"/>
</dbReference>
<dbReference type="GO" id="GO:0000126">
    <property type="term" value="C:transcription factor TFIIIB complex"/>
    <property type="evidence" value="ECO:0007669"/>
    <property type="project" value="TreeGrafter"/>
</dbReference>
<proteinExistence type="inferred from homology"/>
<dbReference type="InterPro" id="IPR036915">
    <property type="entry name" value="Cyclin-like_sf"/>
</dbReference>
<name>A0AAD9CV19_PAPLA</name>
<keyword evidence="6" id="KW-0862">Zinc</keyword>
<evidence type="ECO:0000256" key="2">
    <source>
        <dbReference type="ARBA" id="ARBA00010857"/>
    </source>
</evidence>
<feature type="region of interest" description="Disordered" evidence="13">
    <location>
        <begin position="427"/>
        <end position="460"/>
    </location>
</feature>
<protein>
    <recommendedName>
        <fullName evidence="11">B-related factor 1</fullName>
    </recommendedName>
</protein>
<feature type="compositionally biased region" description="Acidic residues" evidence="13">
    <location>
        <begin position="432"/>
        <end position="460"/>
    </location>
</feature>
<dbReference type="InterPro" id="IPR000812">
    <property type="entry name" value="TFIIB"/>
</dbReference>
<dbReference type="PROSITE" id="PS51134">
    <property type="entry name" value="ZF_TFIIB"/>
    <property type="match status" value="1"/>
</dbReference>
<dbReference type="InterPro" id="IPR023486">
    <property type="entry name" value="TFIIB_CS"/>
</dbReference>
<evidence type="ECO:0000256" key="7">
    <source>
        <dbReference type="ARBA" id="ARBA00023015"/>
    </source>
</evidence>
<dbReference type="EMBL" id="JAODAN010000008">
    <property type="protein sequence ID" value="KAK1922579.1"/>
    <property type="molecule type" value="Genomic_DNA"/>
</dbReference>
<dbReference type="GO" id="GO:0006384">
    <property type="term" value="P:transcription initiation at RNA polymerase III promoter"/>
    <property type="evidence" value="ECO:0007669"/>
    <property type="project" value="UniProtKB-ARBA"/>
</dbReference>
<keyword evidence="8" id="KW-0010">Activator</keyword>
<dbReference type="PRINTS" id="PR00685">
    <property type="entry name" value="TIFACTORIIB"/>
</dbReference>
<evidence type="ECO:0000256" key="4">
    <source>
        <dbReference type="ARBA" id="ARBA00022737"/>
    </source>
</evidence>
<comment type="similarity">
    <text evidence="2">Belongs to the TFIIB family.</text>
</comment>
<evidence type="ECO:0000256" key="3">
    <source>
        <dbReference type="ARBA" id="ARBA00022723"/>
    </source>
</evidence>
<dbReference type="GO" id="GO:0001006">
    <property type="term" value="F:RNA polymerase III type 3 promoter sequence-specific DNA binding"/>
    <property type="evidence" value="ECO:0007669"/>
    <property type="project" value="TreeGrafter"/>
</dbReference>
<dbReference type="PROSITE" id="PS00782">
    <property type="entry name" value="TFIIB"/>
    <property type="match status" value="1"/>
</dbReference>
<keyword evidence="4" id="KW-0677">Repeat</keyword>
<evidence type="ECO:0000256" key="11">
    <source>
        <dbReference type="ARBA" id="ARBA00031009"/>
    </source>
</evidence>
<evidence type="ECO:0000313" key="16">
    <source>
        <dbReference type="Proteomes" id="UP001182556"/>
    </source>
</evidence>
<dbReference type="PANTHER" id="PTHR11618:SF4">
    <property type="entry name" value="TRANSCRIPTION FACTOR IIIB 90 KDA SUBUNIT"/>
    <property type="match status" value="1"/>
</dbReference>
<feature type="domain" description="TFIIB-type" evidence="14">
    <location>
        <begin position="1"/>
        <end position="32"/>
    </location>
</feature>